<dbReference type="PATRIC" id="fig|657309.4.peg.2840"/>
<protein>
    <submittedName>
        <fullName evidence="2">Histidinol phosphatase and related hydrolases of the PHP family</fullName>
    </submittedName>
</protein>
<dbReference type="InterPro" id="IPR052018">
    <property type="entry name" value="PHP_domain"/>
</dbReference>
<dbReference type="CDD" id="cd12112">
    <property type="entry name" value="PHP_HisPPase_Chlorobi_like"/>
    <property type="match status" value="1"/>
</dbReference>
<evidence type="ECO:0000259" key="1">
    <source>
        <dbReference type="SMART" id="SM00481"/>
    </source>
</evidence>
<dbReference type="RefSeq" id="WP_009039973.1">
    <property type="nucleotide sequence ID" value="NC_021017.1"/>
</dbReference>
<dbReference type="PANTHER" id="PTHR42924:SF3">
    <property type="entry name" value="POLYMERASE_HISTIDINOL PHOSPHATASE N-TERMINAL DOMAIN-CONTAINING PROTEIN"/>
    <property type="match status" value="1"/>
</dbReference>
<sequence>MKQLIIITLIFLVGQVKASGQTYYTEATNSDMLHQANRTGASTRVEFILPDSIEGYIPLKADLHLHTYFSDGHLSPSARVREAWLDGLDAISVTDHIEYHPADTDMIGYLGATLPDGIEAHNVNKKTNVKPKQDLNKSVELTKKAAVSYGLLIIPGIEITREPKGIGHYNALFTTDNNGIYDPDPLTAIRNAKAQGALVMHNHPGWRRESIQHPDFELKAYGEGLIDGIEANNGTAFCPGTIDRAKEDNLFVASTTDLHDTSFEEYIGRGLRRDMTIILAKDRSLDAMRDALENRRTIGYGAGGTLMGQEYLLRQLFMSCVSISPVNGHNIQLKNPTSLRFIIHPDGKNPIVLPEFSSIILSDKDRGFSVDNAWTGADSFLRISL</sequence>
<dbReference type="Gene3D" id="3.20.20.140">
    <property type="entry name" value="Metal-dependent hydrolases"/>
    <property type="match status" value="1"/>
</dbReference>
<proteinExistence type="predicted"/>
<dbReference type="eggNOG" id="COG0613">
    <property type="taxonomic scope" value="Bacteria"/>
</dbReference>
<dbReference type="InterPro" id="IPR003141">
    <property type="entry name" value="Pol/His_phosphatase_N"/>
</dbReference>
<organism evidence="2 3">
    <name type="scientific">Bacteroides xylanisolvens XB1A</name>
    <dbReference type="NCBI Taxonomy" id="657309"/>
    <lineage>
        <taxon>Bacteria</taxon>
        <taxon>Pseudomonadati</taxon>
        <taxon>Bacteroidota</taxon>
        <taxon>Bacteroidia</taxon>
        <taxon>Bacteroidales</taxon>
        <taxon>Bacteroidaceae</taxon>
        <taxon>Bacteroides</taxon>
    </lineage>
</organism>
<reference evidence="2 3" key="2">
    <citation type="submission" date="2010-03" db="EMBL/GenBank/DDBJ databases">
        <authorList>
            <person name="Pajon A."/>
        </authorList>
    </citation>
    <scope>NUCLEOTIDE SEQUENCE [LARGE SCALE GENOMIC DNA]</scope>
    <source>
        <strain evidence="2 3">XB1A</strain>
    </source>
</reference>
<dbReference type="InterPro" id="IPR004013">
    <property type="entry name" value="PHP_dom"/>
</dbReference>
<dbReference type="SMART" id="SM00481">
    <property type="entry name" value="POLIIIAc"/>
    <property type="match status" value="1"/>
</dbReference>
<dbReference type="EMBL" id="FP929033">
    <property type="protein sequence ID" value="CBK68824.1"/>
    <property type="molecule type" value="Genomic_DNA"/>
</dbReference>
<evidence type="ECO:0000313" key="3">
    <source>
        <dbReference type="Proteomes" id="UP000008795"/>
    </source>
</evidence>
<dbReference type="Proteomes" id="UP000008795">
    <property type="component" value="Chromosome"/>
</dbReference>
<feature type="domain" description="Polymerase/histidinol phosphatase N-terminal" evidence="1">
    <location>
        <begin position="61"/>
        <end position="163"/>
    </location>
</feature>
<keyword evidence="2" id="KW-0378">Hydrolase</keyword>
<dbReference type="GO" id="GO:0004534">
    <property type="term" value="F:5'-3' RNA exonuclease activity"/>
    <property type="evidence" value="ECO:0007669"/>
    <property type="project" value="TreeGrafter"/>
</dbReference>
<dbReference type="SUPFAM" id="SSF89550">
    <property type="entry name" value="PHP domain-like"/>
    <property type="match status" value="1"/>
</dbReference>
<dbReference type="InterPro" id="IPR016195">
    <property type="entry name" value="Pol/histidinol_Pase-like"/>
</dbReference>
<name>D6D322_9BACE</name>
<dbReference type="HOGENOM" id="CLU_061569_0_0_10"/>
<gene>
    <name evidence="2" type="ORF">BXY_38780</name>
</gene>
<dbReference type="GO" id="GO:0035312">
    <property type="term" value="F:5'-3' DNA exonuclease activity"/>
    <property type="evidence" value="ECO:0007669"/>
    <property type="project" value="TreeGrafter"/>
</dbReference>
<evidence type="ECO:0000313" key="2">
    <source>
        <dbReference type="EMBL" id="CBK68824.1"/>
    </source>
</evidence>
<dbReference type="AlphaFoldDB" id="D6D322"/>
<dbReference type="PANTHER" id="PTHR42924">
    <property type="entry name" value="EXONUCLEASE"/>
    <property type="match status" value="1"/>
</dbReference>
<dbReference type="KEGG" id="bxy:BXY_38780"/>
<accession>D6D322</accession>
<reference evidence="2 3" key="1">
    <citation type="submission" date="2010-03" db="EMBL/GenBank/DDBJ databases">
        <title>The genome sequence of Bacteriodes xylanisolvens XB1A.</title>
        <authorList>
            <consortium name="metaHIT consortium -- http://www.metahit.eu/"/>
            <person name="Pajon A."/>
            <person name="Turner K."/>
            <person name="Parkhill J."/>
            <person name="Bernalier A."/>
        </authorList>
    </citation>
    <scope>NUCLEOTIDE SEQUENCE [LARGE SCALE GENOMIC DNA]</scope>
    <source>
        <strain evidence="2 3">XB1A</strain>
    </source>
</reference>
<dbReference type="Pfam" id="PF02811">
    <property type="entry name" value="PHP"/>
    <property type="match status" value="1"/>
</dbReference>